<feature type="transmembrane region" description="Helical" evidence="1">
    <location>
        <begin position="184"/>
        <end position="202"/>
    </location>
</feature>
<feature type="transmembrane region" description="Helical" evidence="1">
    <location>
        <begin position="209"/>
        <end position="227"/>
    </location>
</feature>
<proteinExistence type="predicted"/>
<reference evidence="2" key="2">
    <citation type="submission" date="2020-09" db="EMBL/GenBank/DDBJ databases">
        <authorList>
            <person name="Sun Q."/>
            <person name="Ohkuma M."/>
        </authorList>
    </citation>
    <scope>NUCLEOTIDE SEQUENCE</scope>
    <source>
        <strain evidence="2">JCM 4346</strain>
    </source>
</reference>
<accession>A0A918F7L1</accession>
<organism evidence="2 3">
    <name type="scientific">Streptomyces aurantiogriseus</name>
    <dbReference type="NCBI Taxonomy" id="66870"/>
    <lineage>
        <taxon>Bacteria</taxon>
        <taxon>Bacillati</taxon>
        <taxon>Actinomycetota</taxon>
        <taxon>Actinomycetes</taxon>
        <taxon>Kitasatosporales</taxon>
        <taxon>Streptomycetaceae</taxon>
        <taxon>Streptomyces</taxon>
    </lineage>
</organism>
<evidence type="ECO:0000256" key="1">
    <source>
        <dbReference type="SAM" id="Phobius"/>
    </source>
</evidence>
<keyword evidence="1" id="KW-0812">Transmembrane</keyword>
<keyword evidence="3" id="KW-1185">Reference proteome</keyword>
<evidence type="ECO:0000313" key="2">
    <source>
        <dbReference type="EMBL" id="GGR07951.1"/>
    </source>
</evidence>
<comment type="caution">
    <text evidence="2">The sequence shown here is derived from an EMBL/GenBank/DDBJ whole genome shotgun (WGS) entry which is preliminary data.</text>
</comment>
<sequence>MLRGGKSWSRRRRDVASHVVLRVLILAVAVPGLVLCVDRVERNHPAVVLYKNASLCPVGTPWETADDCIARTTGEVVDMDWSESCTTNSNGGTSCTRSYSMDVRFGERTESLGVGSNTFRATDRGDPAELRLWRGEVVRMVAGGHVEGYLTSSEWAFWGWLFLGWLLLGASWLALFGLWLYPLLGGWLLLTVPYLMVAYNLLGLNPMGVVGWSITGLITGVGVWFMGRSLAAVVV</sequence>
<name>A0A918F7L1_9ACTN</name>
<reference evidence="2" key="1">
    <citation type="journal article" date="2014" name="Int. J. Syst. Evol. Microbiol.">
        <title>Complete genome sequence of Corynebacterium casei LMG S-19264T (=DSM 44701T), isolated from a smear-ripened cheese.</title>
        <authorList>
            <consortium name="US DOE Joint Genome Institute (JGI-PGF)"/>
            <person name="Walter F."/>
            <person name="Albersmeier A."/>
            <person name="Kalinowski J."/>
            <person name="Ruckert C."/>
        </authorList>
    </citation>
    <scope>NUCLEOTIDE SEQUENCE</scope>
    <source>
        <strain evidence="2">JCM 4346</strain>
    </source>
</reference>
<dbReference type="AlphaFoldDB" id="A0A918F7L1"/>
<feature type="transmembrane region" description="Helical" evidence="1">
    <location>
        <begin position="155"/>
        <end position="178"/>
    </location>
</feature>
<evidence type="ECO:0000313" key="3">
    <source>
        <dbReference type="Proteomes" id="UP000658320"/>
    </source>
</evidence>
<dbReference type="Proteomes" id="UP000658320">
    <property type="component" value="Unassembled WGS sequence"/>
</dbReference>
<protein>
    <submittedName>
        <fullName evidence="2">Uncharacterized protein</fullName>
    </submittedName>
</protein>
<dbReference type="EMBL" id="BMSX01000004">
    <property type="protein sequence ID" value="GGR07951.1"/>
    <property type="molecule type" value="Genomic_DNA"/>
</dbReference>
<gene>
    <name evidence="2" type="ORF">GCM10010251_24900</name>
</gene>
<keyword evidence="1" id="KW-1133">Transmembrane helix</keyword>
<keyword evidence="1" id="KW-0472">Membrane</keyword>
<feature type="transmembrane region" description="Helical" evidence="1">
    <location>
        <begin position="20"/>
        <end position="37"/>
    </location>
</feature>